<dbReference type="EMBL" id="ACXX02000017">
    <property type="protein sequence ID" value="EGD46079.1"/>
    <property type="molecule type" value="Genomic_DNA"/>
</dbReference>
<organism evidence="1 2">
    <name type="scientific">Ruminiclostridium papyrosolvens DSM 2782</name>
    <dbReference type="NCBI Taxonomy" id="588581"/>
    <lineage>
        <taxon>Bacteria</taxon>
        <taxon>Bacillati</taxon>
        <taxon>Bacillota</taxon>
        <taxon>Clostridia</taxon>
        <taxon>Eubacteriales</taxon>
        <taxon>Oscillospiraceae</taxon>
        <taxon>Ruminiclostridium</taxon>
    </lineage>
</organism>
<reference evidence="1" key="2">
    <citation type="submission" date="2011-01" db="EMBL/GenBank/DDBJ databases">
        <title>The Non-contiguous Finished genome of Clostridium papyrosolvens.</title>
        <authorList>
            <person name="Lucas S."/>
            <person name="Copeland A."/>
            <person name="Lapidus A."/>
            <person name="Cheng J.-F."/>
            <person name="Goodwin L."/>
            <person name="Pitluck S."/>
            <person name="Misra M."/>
            <person name="Chertkov O."/>
            <person name="Detter J.C."/>
            <person name="Han C."/>
            <person name="Tapia R."/>
            <person name="Land M."/>
            <person name="Hauser L."/>
            <person name="Kyrpides N."/>
            <person name="Ivanova N."/>
            <person name="Pagani I."/>
            <person name="Mouttaki H."/>
            <person name="He Z."/>
            <person name="Zhou J."/>
            <person name="Hemme C.L."/>
            <person name="Woyke T."/>
        </authorList>
    </citation>
    <scope>NUCLEOTIDE SEQUENCE [LARGE SCALE GENOMIC DNA]</scope>
    <source>
        <strain evidence="1">DSM 2782</strain>
    </source>
</reference>
<dbReference type="eggNOG" id="COG0546">
    <property type="taxonomic scope" value="Bacteria"/>
</dbReference>
<dbReference type="OrthoDB" id="9807630at2"/>
<dbReference type="InterPro" id="IPR006439">
    <property type="entry name" value="HAD-SF_hydro_IA"/>
</dbReference>
<dbReference type="SFLD" id="SFLDG01135">
    <property type="entry name" value="C1.5.6:_HAD__Beta-PGM__Phospha"/>
    <property type="match status" value="1"/>
</dbReference>
<evidence type="ECO:0000313" key="1">
    <source>
        <dbReference type="EMBL" id="EGD46079.1"/>
    </source>
</evidence>
<comment type="caution">
    <text evidence="1">The sequence shown here is derived from an EMBL/GenBank/DDBJ whole genome shotgun (WGS) entry which is preliminary data.</text>
</comment>
<dbReference type="GO" id="GO:0008967">
    <property type="term" value="F:phosphoglycolate phosphatase activity"/>
    <property type="evidence" value="ECO:0007669"/>
    <property type="project" value="TreeGrafter"/>
</dbReference>
<dbReference type="Gene3D" id="1.10.150.240">
    <property type="entry name" value="Putative phosphatase, domain 2"/>
    <property type="match status" value="1"/>
</dbReference>
<accession>F1THU7</accession>
<dbReference type="InterPro" id="IPR023214">
    <property type="entry name" value="HAD_sf"/>
</dbReference>
<reference evidence="1" key="1">
    <citation type="submission" date="2009-07" db="EMBL/GenBank/DDBJ databases">
        <authorList>
            <consortium name="US DOE Joint Genome Institute (JGI-PGF)"/>
            <person name="Lucas S."/>
            <person name="Copeland A."/>
            <person name="Lapidus A."/>
            <person name="Glavina del Rio T."/>
            <person name="Tice H."/>
            <person name="Bruce D."/>
            <person name="Goodwin L."/>
            <person name="Pitluck S."/>
            <person name="Larimer F."/>
            <person name="Land M.L."/>
            <person name="Mouttaki H."/>
            <person name="He Z."/>
            <person name="Zhou J."/>
            <person name="Hemme C.L."/>
        </authorList>
    </citation>
    <scope>NUCLEOTIDE SEQUENCE [LARGE SCALE GENOMIC DNA]</scope>
    <source>
        <strain evidence="1">DSM 2782</strain>
    </source>
</reference>
<dbReference type="InterPro" id="IPR041492">
    <property type="entry name" value="HAD_2"/>
</dbReference>
<dbReference type="Proteomes" id="UP000003860">
    <property type="component" value="Unassembled WGS sequence"/>
</dbReference>
<dbReference type="InterPro" id="IPR050155">
    <property type="entry name" value="HAD-like_hydrolase_sf"/>
</dbReference>
<dbReference type="SFLD" id="SFLDS00003">
    <property type="entry name" value="Haloacid_Dehalogenase"/>
    <property type="match status" value="1"/>
</dbReference>
<dbReference type="SUPFAM" id="SSF56784">
    <property type="entry name" value="HAD-like"/>
    <property type="match status" value="1"/>
</dbReference>
<dbReference type="PANTHER" id="PTHR43434">
    <property type="entry name" value="PHOSPHOGLYCOLATE PHOSPHATASE"/>
    <property type="match status" value="1"/>
</dbReference>
<dbReference type="Gene3D" id="3.40.50.1000">
    <property type="entry name" value="HAD superfamily/HAD-like"/>
    <property type="match status" value="1"/>
</dbReference>
<name>F1THU7_9FIRM</name>
<gene>
    <name evidence="1" type="ORF">Cpap_0686</name>
</gene>
<sequence>MKYKAILFDLDGTLINSLEDLADSANEALEKHGFKTHPTESYKKFVGNGVRNLIKNAAPDGIDDTTVEKLLEDYHTIYNKNYVNKTKAYAGIPEMLDKLKKAGIKMGVCSNKPHKPTNEIVEKLLGYEYFQVVFGEREGIPRKPDPTSLIEAAQRLGVAPEQTIYVGDSGGDMESANNAEMLAAGVLWGFREEAELLACGGKILLTSPLELFYFVTAAQRD</sequence>
<proteinExistence type="predicted"/>
<dbReference type="Pfam" id="PF13419">
    <property type="entry name" value="HAD_2"/>
    <property type="match status" value="1"/>
</dbReference>
<dbReference type="InterPro" id="IPR023198">
    <property type="entry name" value="PGP-like_dom2"/>
</dbReference>
<dbReference type="PRINTS" id="PR00413">
    <property type="entry name" value="HADHALOGNASE"/>
</dbReference>
<dbReference type="GO" id="GO:0006281">
    <property type="term" value="P:DNA repair"/>
    <property type="evidence" value="ECO:0007669"/>
    <property type="project" value="TreeGrafter"/>
</dbReference>
<dbReference type="FunFam" id="3.40.50.1000:FF:000022">
    <property type="entry name" value="Phosphoglycolate phosphatase"/>
    <property type="match status" value="1"/>
</dbReference>
<keyword evidence="2" id="KW-1185">Reference proteome</keyword>
<dbReference type="NCBIfam" id="TIGR01509">
    <property type="entry name" value="HAD-SF-IA-v3"/>
    <property type="match status" value="1"/>
</dbReference>
<dbReference type="RefSeq" id="WP_004622096.1">
    <property type="nucleotide sequence ID" value="NZ_ACXX02000017.1"/>
</dbReference>
<protein>
    <submittedName>
        <fullName evidence="1">HAD-superfamily hydrolase, subfamily IA, variant 3</fullName>
    </submittedName>
</protein>
<dbReference type="SFLD" id="SFLDG01129">
    <property type="entry name" value="C1.5:_HAD__Beta-PGM__Phosphata"/>
    <property type="match status" value="1"/>
</dbReference>
<dbReference type="STRING" id="588581.Cpap_0686"/>
<dbReference type="PANTHER" id="PTHR43434:SF1">
    <property type="entry name" value="PHOSPHOGLYCOLATE PHOSPHATASE"/>
    <property type="match status" value="1"/>
</dbReference>
<evidence type="ECO:0000313" key="2">
    <source>
        <dbReference type="Proteomes" id="UP000003860"/>
    </source>
</evidence>
<dbReference type="NCBIfam" id="TIGR01549">
    <property type="entry name" value="HAD-SF-IA-v1"/>
    <property type="match status" value="1"/>
</dbReference>
<dbReference type="AlphaFoldDB" id="F1THU7"/>
<dbReference type="GO" id="GO:0005829">
    <property type="term" value="C:cytosol"/>
    <property type="evidence" value="ECO:0007669"/>
    <property type="project" value="TreeGrafter"/>
</dbReference>
<keyword evidence="1" id="KW-0378">Hydrolase</keyword>
<dbReference type="InterPro" id="IPR036412">
    <property type="entry name" value="HAD-like_sf"/>
</dbReference>